<reference evidence="2 3" key="1">
    <citation type="submission" date="2007-08" db="EMBL/GenBank/DDBJ databases">
        <title>Complete sequence of Shewanella sediminis HAW-EB3.</title>
        <authorList>
            <consortium name="US DOE Joint Genome Institute"/>
            <person name="Copeland A."/>
            <person name="Lucas S."/>
            <person name="Lapidus A."/>
            <person name="Barry K."/>
            <person name="Glavina del Rio T."/>
            <person name="Dalin E."/>
            <person name="Tice H."/>
            <person name="Pitluck S."/>
            <person name="Chertkov O."/>
            <person name="Brettin T."/>
            <person name="Bruce D."/>
            <person name="Detter J.C."/>
            <person name="Han C."/>
            <person name="Schmutz J."/>
            <person name="Larimer F."/>
            <person name="Land M."/>
            <person name="Hauser L."/>
            <person name="Kyrpides N."/>
            <person name="Kim E."/>
            <person name="Zhao J.-S."/>
            <person name="Richardson P."/>
        </authorList>
    </citation>
    <scope>NUCLEOTIDE SEQUENCE [LARGE SCALE GENOMIC DNA]</scope>
    <source>
        <strain evidence="2 3">HAW-EB3</strain>
    </source>
</reference>
<name>A8FW93_SHESH</name>
<keyword evidence="1" id="KW-0812">Transmembrane</keyword>
<dbReference type="HOGENOM" id="CLU_187376_1_0_6"/>
<dbReference type="AlphaFoldDB" id="A8FW93"/>
<keyword evidence="1" id="KW-0472">Membrane</keyword>
<evidence type="ECO:0000256" key="1">
    <source>
        <dbReference type="SAM" id="Phobius"/>
    </source>
</evidence>
<dbReference type="EMBL" id="CP000821">
    <property type="protein sequence ID" value="ABV37116.1"/>
    <property type="molecule type" value="Genomic_DNA"/>
</dbReference>
<dbReference type="Proteomes" id="UP000002015">
    <property type="component" value="Chromosome"/>
</dbReference>
<proteinExistence type="predicted"/>
<evidence type="ECO:0000313" key="2">
    <source>
        <dbReference type="EMBL" id="ABV37116.1"/>
    </source>
</evidence>
<accession>A8FW93</accession>
<keyword evidence="1" id="KW-1133">Transmembrane helix</keyword>
<keyword evidence="3" id="KW-1185">Reference proteome</keyword>
<protein>
    <submittedName>
        <fullName evidence="2">Uncharacterized protein</fullName>
    </submittedName>
</protein>
<dbReference type="KEGG" id="sse:Ssed_2507"/>
<evidence type="ECO:0000313" key="3">
    <source>
        <dbReference type="Proteomes" id="UP000002015"/>
    </source>
</evidence>
<gene>
    <name evidence="2" type="ordered locus">Ssed_2507</name>
</gene>
<sequence length="64" mass="6906">MIMNINATILGQVIFFTAILVGILSFYLGKRKTQTPILATVIGIILSLIPPFALVYPSGVSVEK</sequence>
<organism evidence="2 3">
    <name type="scientific">Shewanella sediminis (strain HAW-EB3)</name>
    <dbReference type="NCBI Taxonomy" id="425104"/>
    <lineage>
        <taxon>Bacteria</taxon>
        <taxon>Pseudomonadati</taxon>
        <taxon>Pseudomonadota</taxon>
        <taxon>Gammaproteobacteria</taxon>
        <taxon>Alteromonadales</taxon>
        <taxon>Shewanellaceae</taxon>
        <taxon>Shewanella</taxon>
    </lineage>
</organism>
<feature type="transmembrane region" description="Helical" evidence="1">
    <location>
        <begin position="36"/>
        <end position="56"/>
    </location>
</feature>
<feature type="transmembrane region" description="Helical" evidence="1">
    <location>
        <begin position="6"/>
        <end position="29"/>
    </location>
</feature>
<dbReference type="eggNOG" id="ENOG5033BHN">
    <property type="taxonomic scope" value="Bacteria"/>
</dbReference>